<evidence type="ECO:0000259" key="1">
    <source>
        <dbReference type="Pfam" id="PF06985"/>
    </source>
</evidence>
<gene>
    <name evidence="3" type="ORF">BU26DRAFT_513392</name>
</gene>
<dbReference type="PANTHER" id="PTHR10622">
    <property type="entry name" value="HET DOMAIN-CONTAINING PROTEIN"/>
    <property type="match status" value="1"/>
</dbReference>
<evidence type="ECO:0000259" key="2">
    <source>
        <dbReference type="Pfam" id="PF26640"/>
    </source>
</evidence>
<dbReference type="InterPro" id="IPR010730">
    <property type="entry name" value="HET"/>
</dbReference>
<proteinExistence type="predicted"/>
<accession>A0A6A6J2Y9</accession>
<dbReference type="PANTHER" id="PTHR10622:SF12">
    <property type="entry name" value="HET DOMAIN-CONTAINING PROTEIN"/>
    <property type="match status" value="1"/>
</dbReference>
<feature type="domain" description="DUF8212" evidence="2">
    <location>
        <begin position="210"/>
        <end position="234"/>
    </location>
</feature>
<feature type="domain" description="Heterokaryon incompatibility" evidence="1">
    <location>
        <begin position="22"/>
        <end position="85"/>
    </location>
</feature>
<dbReference type="EMBL" id="ML987189">
    <property type="protein sequence ID" value="KAF2256582.1"/>
    <property type="molecule type" value="Genomic_DNA"/>
</dbReference>
<sequence>MRLINCVTLQFEEFIGKQIPPYAILSHTWEAHEISFNDYCGVEELRQKLGSEKIFKTCELARNDGYAWVWIDTCCIDKSSSVFKWYRRSARCYVYLSDFRLPGRATDISRCRWFTRGWTLQELIAPRDVRFYDAQWQLFGTKEGLAYTLDDITGISSLVIRGSLPLNSIPVATRMSWAARRETTREEDIAYCLFGIFNVNLPLLYGEGKKAFLRLQEQIIKQTNDLTLFAWRAERNTLLRRGIMAESPQEFAGYRWYFGADTCGPEFSITNKGLKITCDLLRWPKNTWLMPLGHGEMGRVGILLREDELNPGIYYRARAHELLDIDAIGKHLEKSTQLVYIHKYMDIDEE</sequence>
<keyword evidence="4" id="KW-1185">Reference proteome</keyword>
<dbReference type="InterPro" id="IPR058525">
    <property type="entry name" value="DUF8212"/>
</dbReference>
<organism evidence="3 4">
    <name type="scientific">Trematosphaeria pertusa</name>
    <dbReference type="NCBI Taxonomy" id="390896"/>
    <lineage>
        <taxon>Eukaryota</taxon>
        <taxon>Fungi</taxon>
        <taxon>Dikarya</taxon>
        <taxon>Ascomycota</taxon>
        <taxon>Pezizomycotina</taxon>
        <taxon>Dothideomycetes</taxon>
        <taxon>Pleosporomycetidae</taxon>
        <taxon>Pleosporales</taxon>
        <taxon>Massarineae</taxon>
        <taxon>Trematosphaeriaceae</taxon>
        <taxon>Trematosphaeria</taxon>
    </lineage>
</organism>
<protein>
    <submittedName>
        <fullName evidence="3">Uncharacterized protein</fullName>
    </submittedName>
</protein>
<dbReference type="Pfam" id="PF06985">
    <property type="entry name" value="HET"/>
    <property type="match status" value="1"/>
</dbReference>
<dbReference type="RefSeq" id="XP_033691586.1">
    <property type="nucleotide sequence ID" value="XM_033827611.1"/>
</dbReference>
<dbReference type="GeneID" id="54580941"/>
<dbReference type="OrthoDB" id="20872at2759"/>
<evidence type="ECO:0000313" key="3">
    <source>
        <dbReference type="EMBL" id="KAF2256582.1"/>
    </source>
</evidence>
<evidence type="ECO:0000313" key="4">
    <source>
        <dbReference type="Proteomes" id="UP000800094"/>
    </source>
</evidence>
<dbReference type="Proteomes" id="UP000800094">
    <property type="component" value="Unassembled WGS sequence"/>
</dbReference>
<dbReference type="Pfam" id="PF26640">
    <property type="entry name" value="DUF8212"/>
    <property type="match status" value="1"/>
</dbReference>
<reference evidence="3" key="1">
    <citation type="journal article" date="2020" name="Stud. Mycol.">
        <title>101 Dothideomycetes genomes: a test case for predicting lifestyles and emergence of pathogens.</title>
        <authorList>
            <person name="Haridas S."/>
            <person name="Albert R."/>
            <person name="Binder M."/>
            <person name="Bloem J."/>
            <person name="Labutti K."/>
            <person name="Salamov A."/>
            <person name="Andreopoulos B."/>
            <person name="Baker S."/>
            <person name="Barry K."/>
            <person name="Bills G."/>
            <person name="Bluhm B."/>
            <person name="Cannon C."/>
            <person name="Castanera R."/>
            <person name="Culley D."/>
            <person name="Daum C."/>
            <person name="Ezra D."/>
            <person name="Gonzalez J."/>
            <person name="Henrissat B."/>
            <person name="Kuo A."/>
            <person name="Liang C."/>
            <person name="Lipzen A."/>
            <person name="Lutzoni F."/>
            <person name="Magnuson J."/>
            <person name="Mondo S."/>
            <person name="Nolan M."/>
            <person name="Ohm R."/>
            <person name="Pangilinan J."/>
            <person name="Park H.-J."/>
            <person name="Ramirez L."/>
            <person name="Alfaro M."/>
            <person name="Sun H."/>
            <person name="Tritt A."/>
            <person name="Yoshinaga Y."/>
            <person name="Zwiers L.-H."/>
            <person name="Turgeon B."/>
            <person name="Goodwin S."/>
            <person name="Spatafora J."/>
            <person name="Crous P."/>
            <person name="Grigoriev I."/>
        </authorList>
    </citation>
    <scope>NUCLEOTIDE SEQUENCE</scope>
    <source>
        <strain evidence="3">CBS 122368</strain>
    </source>
</reference>
<name>A0A6A6J2Y9_9PLEO</name>
<dbReference type="AlphaFoldDB" id="A0A6A6J2Y9"/>